<dbReference type="AlphaFoldDB" id="A0A537LFZ2"/>
<evidence type="ECO:0000256" key="1">
    <source>
        <dbReference type="ARBA" id="ARBA00022448"/>
    </source>
</evidence>
<dbReference type="EMBL" id="VBAL01000005">
    <property type="protein sequence ID" value="TMJ06886.1"/>
    <property type="molecule type" value="Genomic_DNA"/>
</dbReference>
<evidence type="ECO:0000313" key="5">
    <source>
        <dbReference type="EMBL" id="TMJ06886.1"/>
    </source>
</evidence>
<keyword evidence="2" id="KW-0547">Nucleotide-binding</keyword>
<accession>A0A537LFZ2</accession>
<dbReference type="InterPro" id="IPR027417">
    <property type="entry name" value="P-loop_NTPase"/>
</dbReference>
<dbReference type="GO" id="GO:0005524">
    <property type="term" value="F:ATP binding"/>
    <property type="evidence" value="ECO:0007669"/>
    <property type="project" value="UniProtKB-KW"/>
</dbReference>
<dbReference type="CDD" id="cd03293">
    <property type="entry name" value="ABC_NrtD_SsuB_transporters"/>
    <property type="match status" value="1"/>
</dbReference>
<dbReference type="Gene3D" id="3.40.50.300">
    <property type="entry name" value="P-loop containing nucleotide triphosphate hydrolases"/>
    <property type="match status" value="1"/>
</dbReference>
<dbReference type="GO" id="GO:0016887">
    <property type="term" value="F:ATP hydrolysis activity"/>
    <property type="evidence" value="ECO:0007669"/>
    <property type="project" value="InterPro"/>
</dbReference>
<keyword evidence="3 5" id="KW-0067">ATP-binding</keyword>
<evidence type="ECO:0000256" key="3">
    <source>
        <dbReference type="ARBA" id="ARBA00022840"/>
    </source>
</evidence>
<evidence type="ECO:0000313" key="6">
    <source>
        <dbReference type="Proteomes" id="UP000319353"/>
    </source>
</evidence>
<keyword evidence="1" id="KW-0813">Transport</keyword>
<dbReference type="PANTHER" id="PTHR42788">
    <property type="entry name" value="TAURINE IMPORT ATP-BINDING PROTEIN-RELATED"/>
    <property type="match status" value="1"/>
</dbReference>
<feature type="domain" description="ABC transporter" evidence="4">
    <location>
        <begin position="15"/>
        <end position="244"/>
    </location>
</feature>
<evidence type="ECO:0000256" key="2">
    <source>
        <dbReference type="ARBA" id="ARBA00022741"/>
    </source>
</evidence>
<evidence type="ECO:0000259" key="4">
    <source>
        <dbReference type="PROSITE" id="PS50893"/>
    </source>
</evidence>
<dbReference type="Proteomes" id="UP000319353">
    <property type="component" value="Unassembled WGS sequence"/>
</dbReference>
<dbReference type="InterPro" id="IPR050166">
    <property type="entry name" value="ABC_transporter_ATP-bind"/>
</dbReference>
<name>A0A537LFZ2_9BACT</name>
<dbReference type="InterPro" id="IPR003439">
    <property type="entry name" value="ABC_transporter-like_ATP-bd"/>
</dbReference>
<proteinExistence type="predicted"/>
<organism evidence="5 6">
    <name type="scientific">Candidatus Segetimicrobium genomatis</name>
    <dbReference type="NCBI Taxonomy" id="2569760"/>
    <lineage>
        <taxon>Bacteria</taxon>
        <taxon>Bacillati</taxon>
        <taxon>Candidatus Sysuimicrobiota</taxon>
        <taxon>Candidatus Sysuimicrobiia</taxon>
        <taxon>Candidatus Sysuimicrobiales</taxon>
        <taxon>Candidatus Segetimicrobiaceae</taxon>
        <taxon>Candidatus Segetimicrobium</taxon>
    </lineage>
</organism>
<comment type="caution">
    <text evidence="5">The sequence shown here is derived from an EMBL/GenBank/DDBJ whole genome shotgun (WGS) entry which is preliminary data.</text>
</comment>
<dbReference type="PANTHER" id="PTHR42788:SF13">
    <property type="entry name" value="ALIPHATIC SULFONATES IMPORT ATP-BINDING PROTEIN SSUB"/>
    <property type="match status" value="1"/>
</dbReference>
<reference evidence="5 6" key="1">
    <citation type="journal article" date="2019" name="Nat. Microbiol.">
        <title>Mediterranean grassland soil C-N compound turnover is dependent on rainfall and depth, and is mediated by genomically divergent microorganisms.</title>
        <authorList>
            <person name="Diamond S."/>
            <person name="Andeer P.F."/>
            <person name="Li Z."/>
            <person name="Crits-Christoph A."/>
            <person name="Burstein D."/>
            <person name="Anantharaman K."/>
            <person name="Lane K.R."/>
            <person name="Thomas B.C."/>
            <person name="Pan C."/>
            <person name="Northen T.R."/>
            <person name="Banfield J.F."/>
        </authorList>
    </citation>
    <scope>NUCLEOTIDE SEQUENCE [LARGE SCALE GENOMIC DNA]</scope>
    <source>
        <strain evidence="5">NP_4</strain>
    </source>
</reference>
<gene>
    <name evidence="5" type="ORF">E6H01_00150</name>
</gene>
<dbReference type="SUPFAM" id="SSF52540">
    <property type="entry name" value="P-loop containing nucleoside triphosphate hydrolases"/>
    <property type="match status" value="1"/>
</dbReference>
<dbReference type="PROSITE" id="PS50893">
    <property type="entry name" value="ABC_TRANSPORTER_2"/>
    <property type="match status" value="1"/>
</dbReference>
<dbReference type="SMART" id="SM00382">
    <property type="entry name" value="AAA"/>
    <property type="match status" value="1"/>
</dbReference>
<dbReference type="Pfam" id="PF00005">
    <property type="entry name" value="ABC_tran"/>
    <property type="match status" value="1"/>
</dbReference>
<protein>
    <submittedName>
        <fullName evidence="5">ABC transporter ATP-binding protein</fullName>
    </submittedName>
</protein>
<sequence length="268" mass="29317">MLRAADQVGTGLAGIDVAGLSKAYQGRHGPSPALQDVTFTVRAGEFVALIGPSGCGKTTLLHILAGLIEPTAGSVSMPRRHPGRLGTALVFQGASTLPWMTVLDNVAYGLRVMGVPARERRERARQHLGQVGLLASSEAYPHQLSEGMRQRVNIARALATDPAILLMDEPFADLDEQNRLLLQDELLRIWQEDRKTVLFVTHSLDEAIRLSDRVLVMSASPGHITTEVPVPLGRPRDFQKIRQDPAYGALSARLWGELREEVLRANRS</sequence>
<dbReference type="InterPro" id="IPR003593">
    <property type="entry name" value="AAA+_ATPase"/>
</dbReference>